<feature type="region of interest" description="Disordered" evidence="1">
    <location>
        <begin position="157"/>
        <end position="177"/>
    </location>
</feature>
<accession>A0A6I8MHC5</accession>
<sequence>MRLYFALPYFLIEAIAFWGVSRWLGTGVALILLFACLFGGLILAAWEMQNISRKLSRGTASAGRAVGDLGLIGAGAMGVAMPGFITSIVGLLLICTPTRALVRNLLAKKLRTKIEELGAKSFEATNAYRQQAHYGSFAQPHASEQVIDEEEIQSWTRNLRPEDFGTDGSGSNDSGRK</sequence>
<dbReference type="KEGG" id="crf:FRC0190_01204"/>
<dbReference type="InterPro" id="IPR007313">
    <property type="entry name" value="FxsA"/>
</dbReference>
<dbReference type="AlphaFoldDB" id="A0A6I8MHC5"/>
<name>A0A6I8MHC5_9CORY</name>
<dbReference type="GO" id="GO:0016020">
    <property type="term" value="C:membrane"/>
    <property type="evidence" value="ECO:0007669"/>
    <property type="project" value="InterPro"/>
</dbReference>
<proteinExistence type="predicted"/>
<keyword evidence="2" id="KW-1133">Transmembrane helix</keyword>
<organism evidence="3 4">
    <name type="scientific">Corynebacterium rouxii</name>
    <dbReference type="NCBI Taxonomy" id="2719119"/>
    <lineage>
        <taxon>Bacteria</taxon>
        <taxon>Bacillati</taxon>
        <taxon>Actinomycetota</taxon>
        <taxon>Actinomycetes</taxon>
        <taxon>Mycobacteriales</taxon>
        <taxon>Corynebacteriaceae</taxon>
        <taxon>Corynebacterium</taxon>
    </lineage>
</organism>
<evidence type="ECO:0000313" key="3">
    <source>
        <dbReference type="EMBL" id="VZH85226.1"/>
    </source>
</evidence>
<protein>
    <submittedName>
        <fullName evidence="3">FxsA family protein</fullName>
    </submittedName>
</protein>
<feature type="transmembrane region" description="Helical" evidence="2">
    <location>
        <begin position="69"/>
        <end position="94"/>
    </location>
</feature>
<keyword evidence="2" id="KW-0812">Transmembrane</keyword>
<dbReference type="Proteomes" id="UP000423525">
    <property type="component" value="Chromosome"/>
</dbReference>
<dbReference type="PANTHER" id="PTHR35335:SF1">
    <property type="entry name" value="UPF0716 PROTEIN FXSA"/>
    <property type="match status" value="1"/>
</dbReference>
<dbReference type="RefSeq" id="WP_155872757.1">
    <property type="nucleotide sequence ID" value="NZ_CP168248.1"/>
</dbReference>
<dbReference type="Pfam" id="PF04186">
    <property type="entry name" value="FxsA"/>
    <property type="match status" value="1"/>
</dbReference>
<evidence type="ECO:0000256" key="1">
    <source>
        <dbReference type="SAM" id="MobiDB-lite"/>
    </source>
</evidence>
<evidence type="ECO:0000256" key="2">
    <source>
        <dbReference type="SAM" id="Phobius"/>
    </source>
</evidence>
<feature type="transmembrane region" description="Helical" evidence="2">
    <location>
        <begin position="26"/>
        <end position="48"/>
    </location>
</feature>
<dbReference type="EMBL" id="LR738855">
    <property type="protein sequence ID" value="VZH85226.1"/>
    <property type="molecule type" value="Genomic_DNA"/>
</dbReference>
<dbReference type="NCBIfam" id="NF008528">
    <property type="entry name" value="PRK11463.1-2"/>
    <property type="match status" value="1"/>
</dbReference>
<gene>
    <name evidence="3" type="ORF">FRC0190_01204</name>
</gene>
<keyword evidence="2" id="KW-0472">Membrane</keyword>
<evidence type="ECO:0000313" key="4">
    <source>
        <dbReference type="Proteomes" id="UP000423525"/>
    </source>
</evidence>
<dbReference type="PANTHER" id="PTHR35335">
    <property type="entry name" value="UPF0716 PROTEIN FXSA"/>
    <property type="match status" value="1"/>
</dbReference>
<reference evidence="3 4" key="1">
    <citation type="submission" date="2019-11" db="EMBL/GenBank/DDBJ databases">
        <authorList>
            <person name="Brisse S."/>
        </authorList>
    </citation>
    <scope>NUCLEOTIDE SEQUENCE [LARGE SCALE GENOMIC DNA]</scope>
    <source>
        <strain evidence="3">FRC0190</strain>
    </source>
</reference>